<dbReference type="EMBL" id="BLXT01000055">
    <property type="protein sequence ID" value="GFN74184.1"/>
    <property type="molecule type" value="Genomic_DNA"/>
</dbReference>
<gene>
    <name evidence="2" type="ORF">PoB_000069000</name>
</gene>
<sequence length="101" mass="11021">MICVESFIKFGESLKSIVPSGVPESHSPTSKICPFIGQKGWFRWLCLYSSPVWQCIGYPHKKAVSGPQSATPRTLRRESASSIVSSTSTPPDSSKACTNTR</sequence>
<organism evidence="2 3">
    <name type="scientific">Plakobranchus ocellatus</name>
    <dbReference type="NCBI Taxonomy" id="259542"/>
    <lineage>
        <taxon>Eukaryota</taxon>
        <taxon>Metazoa</taxon>
        <taxon>Spiralia</taxon>
        <taxon>Lophotrochozoa</taxon>
        <taxon>Mollusca</taxon>
        <taxon>Gastropoda</taxon>
        <taxon>Heterobranchia</taxon>
        <taxon>Euthyneura</taxon>
        <taxon>Panpulmonata</taxon>
        <taxon>Sacoglossa</taxon>
        <taxon>Placobranchoidea</taxon>
        <taxon>Plakobranchidae</taxon>
        <taxon>Plakobranchus</taxon>
    </lineage>
</organism>
<proteinExistence type="predicted"/>
<dbReference type="AlphaFoldDB" id="A0AAV3XUX4"/>
<evidence type="ECO:0000313" key="2">
    <source>
        <dbReference type="EMBL" id="GFN74184.1"/>
    </source>
</evidence>
<name>A0AAV3XUX4_9GAST</name>
<keyword evidence="3" id="KW-1185">Reference proteome</keyword>
<evidence type="ECO:0000256" key="1">
    <source>
        <dbReference type="SAM" id="MobiDB-lite"/>
    </source>
</evidence>
<evidence type="ECO:0000313" key="3">
    <source>
        <dbReference type="Proteomes" id="UP000735302"/>
    </source>
</evidence>
<feature type="region of interest" description="Disordered" evidence="1">
    <location>
        <begin position="62"/>
        <end position="101"/>
    </location>
</feature>
<accession>A0AAV3XUX4</accession>
<reference evidence="2 3" key="1">
    <citation type="journal article" date="2021" name="Elife">
        <title>Chloroplast acquisition without the gene transfer in kleptoplastic sea slugs, Plakobranchus ocellatus.</title>
        <authorList>
            <person name="Maeda T."/>
            <person name="Takahashi S."/>
            <person name="Yoshida T."/>
            <person name="Shimamura S."/>
            <person name="Takaki Y."/>
            <person name="Nagai Y."/>
            <person name="Toyoda A."/>
            <person name="Suzuki Y."/>
            <person name="Arimoto A."/>
            <person name="Ishii H."/>
            <person name="Satoh N."/>
            <person name="Nishiyama T."/>
            <person name="Hasebe M."/>
            <person name="Maruyama T."/>
            <person name="Minagawa J."/>
            <person name="Obokata J."/>
            <person name="Shigenobu S."/>
        </authorList>
    </citation>
    <scope>NUCLEOTIDE SEQUENCE [LARGE SCALE GENOMIC DNA]</scope>
</reference>
<comment type="caution">
    <text evidence="2">The sequence shown here is derived from an EMBL/GenBank/DDBJ whole genome shotgun (WGS) entry which is preliminary data.</text>
</comment>
<feature type="compositionally biased region" description="Low complexity" evidence="1">
    <location>
        <begin position="80"/>
        <end position="94"/>
    </location>
</feature>
<protein>
    <submittedName>
        <fullName evidence="2">Uncharacterized protein</fullName>
    </submittedName>
</protein>
<dbReference type="Proteomes" id="UP000735302">
    <property type="component" value="Unassembled WGS sequence"/>
</dbReference>